<dbReference type="Gene3D" id="2.40.240.10">
    <property type="entry name" value="Ribosomal Protein L25, Chain P"/>
    <property type="match status" value="1"/>
</dbReference>
<dbReference type="CDD" id="cd00495">
    <property type="entry name" value="Ribosomal_L25_TL5_CTC"/>
    <property type="match status" value="1"/>
</dbReference>
<name>A0A1F7UYD7_9BACT</name>
<evidence type="ECO:0000313" key="9">
    <source>
        <dbReference type="EMBL" id="OGL82707.1"/>
    </source>
</evidence>
<comment type="function">
    <text evidence="5">This is one of the proteins that binds to the 5S RNA in the ribosome where it forms part of the central protuberance.</text>
</comment>
<dbReference type="Pfam" id="PF01386">
    <property type="entry name" value="Ribosomal_L25p"/>
    <property type="match status" value="1"/>
</dbReference>
<dbReference type="Pfam" id="PF14693">
    <property type="entry name" value="Ribosomal_TL5_C"/>
    <property type="match status" value="1"/>
</dbReference>
<dbReference type="GO" id="GO:0003735">
    <property type="term" value="F:structural constituent of ribosome"/>
    <property type="evidence" value="ECO:0007669"/>
    <property type="project" value="InterPro"/>
</dbReference>
<dbReference type="SUPFAM" id="SSF50715">
    <property type="entry name" value="Ribosomal protein L25-like"/>
    <property type="match status" value="1"/>
</dbReference>
<dbReference type="InterPro" id="IPR020930">
    <property type="entry name" value="Ribosomal_uL5_bac-type"/>
</dbReference>
<feature type="domain" description="Large ribosomal subunit protein bL25 beta" evidence="8">
    <location>
        <begin position="99"/>
        <end position="184"/>
    </location>
</feature>
<dbReference type="GO" id="GO:0006412">
    <property type="term" value="P:translation"/>
    <property type="evidence" value="ECO:0007669"/>
    <property type="project" value="UniProtKB-UniRule"/>
</dbReference>
<protein>
    <recommendedName>
        <fullName evidence="5">Large ribosomal subunit protein bL25</fullName>
    </recommendedName>
    <alternativeName>
        <fullName evidence="5">General stress protein CTC</fullName>
    </alternativeName>
</protein>
<proteinExistence type="inferred from homology"/>
<evidence type="ECO:0000259" key="8">
    <source>
        <dbReference type="Pfam" id="PF14693"/>
    </source>
</evidence>
<evidence type="ECO:0000256" key="6">
    <source>
        <dbReference type="SAM" id="MobiDB-lite"/>
    </source>
</evidence>
<keyword evidence="3 5" id="KW-0689">Ribosomal protein</keyword>
<feature type="compositionally biased region" description="Basic and acidic residues" evidence="6">
    <location>
        <begin position="204"/>
        <end position="230"/>
    </location>
</feature>
<sequence length="230" mass="25282">MTYSLQVATRTLVGKKNKLLRGQGLIPGVVYGHGETNRSVEIKKVPFEKLFQSAGESSLVDLNIDEDASLKVLIHDIQRHPVTGQIIHVDFYQVKMTEKLTADVPLVFIGEAKAVKELGGVLVKTLDHVKVECLPQDLVHELKVNLSSLETFDDAIHVKDIVVPTGINVLSSIDDMVVSVQPPRTEEEAKIEGAEAPVDVSEVEVEKEKKDKEVKGSGEEVRAEGKKEKS</sequence>
<dbReference type="HAMAP" id="MF_01334">
    <property type="entry name" value="Ribosomal_bL25_CTC"/>
    <property type="match status" value="1"/>
</dbReference>
<dbReference type="InterPro" id="IPR029751">
    <property type="entry name" value="Ribosomal_L25_dom"/>
</dbReference>
<organism evidence="9 10">
    <name type="scientific">Candidatus Uhrbacteria bacterium RIFCSPLOWO2_01_FULL_47_25</name>
    <dbReference type="NCBI Taxonomy" id="1802402"/>
    <lineage>
        <taxon>Bacteria</taxon>
        <taxon>Candidatus Uhriibacteriota</taxon>
    </lineage>
</organism>
<evidence type="ECO:0000259" key="7">
    <source>
        <dbReference type="Pfam" id="PF01386"/>
    </source>
</evidence>
<evidence type="ECO:0000256" key="3">
    <source>
        <dbReference type="ARBA" id="ARBA00022980"/>
    </source>
</evidence>
<comment type="subunit">
    <text evidence="5">Part of the 50S ribosomal subunit; part of the 5S rRNA/L5/L18/L25 subcomplex. Contacts the 5S rRNA. Binds to the 5S rRNA independently of L5 and L18.</text>
</comment>
<dbReference type="NCBIfam" id="TIGR00731">
    <property type="entry name" value="bL25_bact_ctc"/>
    <property type="match status" value="1"/>
</dbReference>
<dbReference type="InterPro" id="IPR020057">
    <property type="entry name" value="Ribosomal_bL25_b-dom"/>
</dbReference>
<accession>A0A1F7UYD7</accession>
<dbReference type="InterPro" id="IPR037121">
    <property type="entry name" value="Ribosomal_bL25_C"/>
</dbReference>
<feature type="region of interest" description="Disordered" evidence="6">
    <location>
        <begin position="184"/>
        <end position="230"/>
    </location>
</feature>
<reference evidence="9 10" key="1">
    <citation type="journal article" date="2016" name="Nat. Commun.">
        <title>Thousands of microbial genomes shed light on interconnected biogeochemical processes in an aquifer system.</title>
        <authorList>
            <person name="Anantharaman K."/>
            <person name="Brown C.T."/>
            <person name="Hug L.A."/>
            <person name="Sharon I."/>
            <person name="Castelle C.J."/>
            <person name="Probst A.J."/>
            <person name="Thomas B.C."/>
            <person name="Singh A."/>
            <person name="Wilkins M.J."/>
            <person name="Karaoz U."/>
            <person name="Brodie E.L."/>
            <person name="Williams K.H."/>
            <person name="Hubbard S.S."/>
            <person name="Banfield J.F."/>
        </authorList>
    </citation>
    <scope>NUCLEOTIDE SEQUENCE [LARGE SCALE GENOMIC DNA]</scope>
</reference>
<dbReference type="Gene3D" id="2.170.120.20">
    <property type="entry name" value="Ribosomal protein L25, beta domain"/>
    <property type="match status" value="1"/>
</dbReference>
<dbReference type="PANTHER" id="PTHR33284">
    <property type="entry name" value="RIBOSOMAL PROTEIN L25/GLN-TRNA SYNTHETASE, ANTI-CODON-BINDING DOMAIN-CONTAINING PROTEIN"/>
    <property type="match status" value="1"/>
</dbReference>
<evidence type="ECO:0000256" key="4">
    <source>
        <dbReference type="ARBA" id="ARBA00023274"/>
    </source>
</evidence>
<comment type="similarity">
    <text evidence="5">Belongs to the bacterial ribosomal protein bL25 family. CTC subfamily.</text>
</comment>
<dbReference type="PANTHER" id="PTHR33284:SF1">
    <property type="entry name" value="RIBOSOMAL PROTEIN L25_GLN-TRNA SYNTHETASE, ANTI-CODON-BINDING DOMAIN-CONTAINING PROTEIN"/>
    <property type="match status" value="1"/>
</dbReference>
<dbReference type="GO" id="GO:0022625">
    <property type="term" value="C:cytosolic large ribosomal subunit"/>
    <property type="evidence" value="ECO:0007669"/>
    <property type="project" value="TreeGrafter"/>
</dbReference>
<dbReference type="EMBL" id="MGEK01000011">
    <property type="protein sequence ID" value="OGL82707.1"/>
    <property type="molecule type" value="Genomic_DNA"/>
</dbReference>
<feature type="compositionally biased region" description="Basic and acidic residues" evidence="6">
    <location>
        <begin position="184"/>
        <end position="193"/>
    </location>
</feature>
<keyword evidence="2 5" id="KW-0694">RNA-binding</keyword>
<evidence type="ECO:0000256" key="1">
    <source>
        <dbReference type="ARBA" id="ARBA00022730"/>
    </source>
</evidence>
<evidence type="ECO:0000313" key="10">
    <source>
        <dbReference type="Proteomes" id="UP000176846"/>
    </source>
</evidence>
<dbReference type="InterPro" id="IPR020056">
    <property type="entry name" value="Rbsml_bL25/Gln-tRNA_synth_N"/>
</dbReference>
<keyword evidence="4 5" id="KW-0687">Ribonucleoprotein</keyword>
<dbReference type="Proteomes" id="UP000176846">
    <property type="component" value="Unassembled WGS sequence"/>
</dbReference>
<dbReference type="InterPro" id="IPR011035">
    <property type="entry name" value="Ribosomal_bL25/Gln-tRNA_synth"/>
</dbReference>
<comment type="caution">
    <text evidence="9">The sequence shown here is derived from an EMBL/GenBank/DDBJ whole genome shotgun (WGS) entry which is preliminary data.</text>
</comment>
<dbReference type="InterPro" id="IPR001021">
    <property type="entry name" value="Ribosomal_bL25_long"/>
</dbReference>
<keyword evidence="1 5" id="KW-0699">rRNA-binding</keyword>
<evidence type="ECO:0000256" key="5">
    <source>
        <dbReference type="HAMAP-Rule" id="MF_01334"/>
    </source>
</evidence>
<gene>
    <name evidence="5" type="primary">rplY</name>
    <name evidence="5" type="synonym">ctc</name>
    <name evidence="9" type="ORF">A2936_03925</name>
</gene>
<feature type="domain" description="Large ribosomal subunit protein bL25 L25" evidence="7">
    <location>
        <begin position="5"/>
        <end position="91"/>
    </location>
</feature>
<dbReference type="GO" id="GO:0008097">
    <property type="term" value="F:5S rRNA binding"/>
    <property type="evidence" value="ECO:0007669"/>
    <property type="project" value="InterPro"/>
</dbReference>
<evidence type="ECO:0000256" key="2">
    <source>
        <dbReference type="ARBA" id="ARBA00022884"/>
    </source>
</evidence>
<dbReference type="AlphaFoldDB" id="A0A1F7UYD7"/>